<proteinExistence type="predicted"/>
<organism evidence="1 2">
    <name type="scientific">Candidatus Nitronauta litoralis</name>
    <dbReference type="NCBI Taxonomy" id="2705533"/>
    <lineage>
        <taxon>Bacteria</taxon>
        <taxon>Pseudomonadati</taxon>
        <taxon>Nitrospinota/Tectimicrobiota group</taxon>
        <taxon>Nitrospinota</taxon>
        <taxon>Nitrospinia</taxon>
        <taxon>Nitrospinales</taxon>
        <taxon>Nitrospinaceae</taxon>
        <taxon>Candidatus Nitronauta</taxon>
    </lineage>
</organism>
<gene>
    <name evidence="1" type="ORF">G3M70_07390</name>
</gene>
<protein>
    <submittedName>
        <fullName evidence="1">Uncharacterized protein</fullName>
    </submittedName>
</protein>
<reference evidence="1 2" key="1">
    <citation type="submission" date="2020-02" db="EMBL/GenBank/DDBJ databases">
        <title>Genomic and physiological characterization of two novel Nitrospinaceae genera.</title>
        <authorList>
            <person name="Mueller A.J."/>
            <person name="Jung M.-Y."/>
            <person name="Strachan C.R."/>
            <person name="Herbold C.W."/>
            <person name="Kirkegaard R.H."/>
            <person name="Daims H."/>
        </authorList>
    </citation>
    <scope>NUCLEOTIDE SEQUENCE [LARGE SCALE GENOMIC DNA]</scope>
    <source>
        <strain evidence="1">EB</strain>
    </source>
</reference>
<dbReference type="AlphaFoldDB" id="A0A7T0BVI2"/>
<sequence length="317" mass="37102">MELLVNDLSIQGQFQEVTEFKQAIKRVMKMRDVARRYGHPIYCHRNIPYVDVTKTQNMKQVIQFFSHEEKRALTQWLTKNGPFWEDDRNHSPDDYFEYKEEIVTDTALGEAAYSSFQGIEKRLVSLKPSSWEISPLNVSWNHDSGAVFKIDIFNHWEIEELENILKSLQPPIESWTELGEVAKDRFQNLTFSESCFEYLKGEPYAPGASRQIQVLLNTLNCFVECFDSNGKRTPEGQQIYQDHFTGQKAWFTDSSDSEKNEFKSKLTFSHPEINGQNLFCPMHGKEKSRQLRIHYSWTGRAYDPLFVVYVGPKLTKR</sequence>
<evidence type="ECO:0000313" key="2">
    <source>
        <dbReference type="Proteomes" id="UP000594688"/>
    </source>
</evidence>
<evidence type="ECO:0000313" key="1">
    <source>
        <dbReference type="EMBL" id="QPJ61719.1"/>
    </source>
</evidence>
<accession>A0A7T0BVI2</accession>
<dbReference type="EMBL" id="CP048685">
    <property type="protein sequence ID" value="QPJ61719.1"/>
    <property type="molecule type" value="Genomic_DNA"/>
</dbReference>
<dbReference type="Proteomes" id="UP000594688">
    <property type="component" value="Chromosome"/>
</dbReference>
<name>A0A7T0BVI2_9BACT</name>
<dbReference type="KEGG" id="nli:G3M70_07390"/>